<dbReference type="RefSeq" id="WP_158523130.1">
    <property type="nucleotide sequence ID" value="NZ_AQQV01000002.1"/>
</dbReference>
<reference evidence="2 3" key="1">
    <citation type="submission" date="2013-04" db="EMBL/GenBank/DDBJ databases">
        <title>Oceanococcus atlanticus 22II-S10r2 Genome Sequencing.</title>
        <authorList>
            <person name="Lai Q."/>
            <person name="Li G."/>
            <person name="Shao Z."/>
        </authorList>
    </citation>
    <scope>NUCLEOTIDE SEQUENCE [LARGE SCALE GENOMIC DNA]</scope>
    <source>
        <strain evidence="2 3">22II-S10r2</strain>
    </source>
</reference>
<dbReference type="PANTHER" id="PTHR43236">
    <property type="entry name" value="ANTITOXIN HIGA1"/>
    <property type="match status" value="1"/>
</dbReference>
<organism evidence="2 3">
    <name type="scientific">Oceanococcus atlanticus</name>
    <dbReference type="NCBI Taxonomy" id="1317117"/>
    <lineage>
        <taxon>Bacteria</taxon>
        <taxon>Pseudomonadati</taxon>
        <taxon>Pseudomonadota</taxon>
        <taxon>Gammaproteobacteria</taxon>
        <taxon>Chromatiales</taxon>
        <taxon>Oceanococcaceae</taxon>
        <taxon>Oceanococcus</taxon>
    </lineage>
</organism>
<comment type="caution">
    <text evidence="2">The sequence shown here is derived from an EMBL/GenBank/DDBJ whole genome shotgun (WGS) entry which is preliminary data.</text>
</comment>
<keyword evidence="3" id="KW-1185">Reference proteome</keyword>
<dbReference type="PANTHER" id="PTHR43236:SF2">
    <property type="entry name" value="BLL0069 PROTEIN"/>
    <property type="match status" value="1"/>
</dbReference>
<dbReference type="EMBL" id="AQQV01000002">
    <property type="protein sequence ID" value="ORE87144.1"/>
    <property type="molecule type" value="Genomic_DNA"/>
</dbReference>
<dbReference type="Gene3D" id="1.10.10.2910">
    <property type="match status" value="1"/>
</dbReference>
<evidence type="ECO:0000313" key="3">
    <source>
        <dbReference type="Proteomes" id="UP000192342"/>
    </source>
</evidence>
<evidence type="ECO:0000259" key="1">
    <source>
        <dbReference type="Pfam" id="PF06114"/>
    </source>
</evidence>
<dbReference type="AlphaFoldDB" id="A0A1Y1SEM9"/>
<name>A0A1Y1SEM9_9GAMM</name>
<gene>
    <name evidence="2" type="ORF">ATO7_08892</name>
</gene>
<evidence type="ECO:0000313" key="2">
    <source>
        <dbReference type="EMBL" id="ORE87144.1"/>
    </source>
</evidence>
<dbReference type="OrthoDB" id="9794834at2"/>
<feature type="domain" description="IrrE N-terminal-like" evidence="1">
    <location>
        <begin position="36"/>
        <end position="179"/>
    </location>
</feature>
<dbReference type="InterPro" id="IPR010359">
    <property type="entry name" value="IrrE_HExxH"/>
</dbReference>
<sequence>MEVKDVYEDADELFEQLVEEHGFQKVAPINVDKVAELLGIKVRYEFGPDGQVGRIEFSEGSPQVSINIFENSFEPRQRFTLAHEIGHFCLHRGEGAEEFVDTRNQMSRSGSYWDTYEYEANTFAAELLMPRDLVLRDGNKIIEKYLEETGKEKIKKEKLIDLLASHFQVSNPAMAYRLKNLGFVK</sequence>
<dbReference type="InterPro" id="IPR052345">
    <property type="entry name" value="Rad_response_metalloprotease"/>
</dbReference>
<protein>
    <recommendedName>
        <fullName evidence="1">IrrE N-terminal-like domain-containing protein</fullName>
    </recommendedName>
</protein>
<dbReference type="Pfam" id="PF06114">
    <property type="entry name" value="Peptidase_M78"/>
    <property type="match status" value="1"/>
</dbReference>
<accession>A0A1Y1SEM9</accession>
<proteinExistence type="predicted"/>
<dbReference type="Proteomes" id="UP000192342">
    <property type="component" value="Unassembled WGS sequence"/>
</dbReference>
<dbReference type="STRING" id="1317117.ATO7_08892"/>